<accession>A0ABS6MFG8</accession>
<evidence type="ECO:0000256" key="2">
    <source>
        <dbReference type="ARBA" id="ARBA00022448"/>
    </source>
</evidence>
<keyword evidence="4" id="KW-0997">Cell inner membrane</keyword>
<comment type="caution">
    <text evidence="6">The sequence shown here is derived from an EMBL/GenBank/DDBJ whole genome shotgun (WGS) entry which is preliminary data.</text>
</comment>
<dbReference type="PANTHER" id="PTHR30024:SF43">
    <property type="entry name" value="BLL4572 PROTEIN"/>
    <property type="match status" value="1"/>
</dbReference>
<keyword evidence="5" id="KW-0472">Membrane</keyword>
<gene>
    <name evidence="6" type="ORF">KQY15_00420</name>
</gene>
<evidence type="ECO:0000313" key="7">
    <source>
        <dbReference type="Proteomes" id="UP000704611"/>
    </source>
</evidence>
<evidence type="ECO:0000256" key="4">
    <source>
        <dbReference type="ARBA" id="ARBA00022519"/>
    </source>
</evidence>
<proteinExistence type="predicted"/>
<dbReference type="Proteomes" id="UP000704611">
    <property type="component" value="Unassembled WGS sequence"/>
</dbReference>
<dbReference type="RefSeq" id="WP_217666422.1">
    <property type="nucleotide sequence ID" value="NZ_JAHRID010000001.1"/>
</dbReference>
<organism evidence="6 7">
    <name type="scientific">Arsukibacterium indicum</name>
    <dbReference type="NCBI Taxonomy" id="2848612"/>
    <lineage>
        <taxon>Bacteria</taxon>
        <taxon>Pseudomonadati</taxon>
        <taxon>Pseudomonadota</taxon>
        <taxon>Gammaproteobacteria</taxon>
        <taxon>Chromatiales</taxon>
        <taxon>Chromatiaceae</taxon>
        <taxon>Arsukibacterium</taxon>
    </lineage>
</organism>
<comment type="subcellular location">
    <subcellularLocation>
        <location evidence="1">Endomembrane system</location>
    </subcellularLocation>
</comment>
<evidence type="ECO:0000313" key="6">
    <source>
        <dbReference type="EMBL" id="MBV2127558.1"/>
    </source>
</evidence>
<keyword evidence="7" id="KW-1185">Reference proteome</keyword>
<reference evidence="6 7" key="1">
    <citation type="submission" date="2021-06" db="EMBL/GenBank/DDBJ databases">
        <title>Rheinheimera indica sp. nov., isolated from deep-sea sediment.</title>
        <authorList>
            <person name="Wang Z."/>
            <person name="Zhang X.-Y."/>
        </authorList>
    </citation>
    <scope>NUCLEOTIDE SEQUENCE [LARGE SCALE GENOMIC DNA]</scope>
    <source>
        <strain evidence="6 7">SM2107</strain>
    </source>
</reference>
<evidence type="ECO:0000256" key="3">
    <source>
        <dbReference type="ARBA" id="ARBA00022475"/>
    </source>
</evidence>
<name>A0ABS6MFG8_9GAMM</name>
<dbReference type="CDD" id="cd13553">
    <property type="entry name" value="PBP2_NrtA_CpmA_like"/>
    <property type="match status" value="1"/>
</dbReference>
<sequence>MTGRYQTGQQTLTLGFVPLLDAAPLILAKELGLFAAQGLKVSLQREASWASIRDKVAFGVLDGAQMIAPLPLASSLGLGATAVPMTTALVLSSGGNAITLSNRLLQQLDLDSAKLPCPLASGKALQQYLQQVPQRQQPLRLATVSPYSCHHYQLHYWLSTAGISARQVDVIGVAPAAMAAQLADGAIDGFCVGEPWSSLAQLSGHGAIVTSCDQLWHNWQEKVFAVSQQFANSRPQCYLALLTALLQACHWLHDIQSNSDKTAQLWHWLAQSQYLALADSDLNHASLFNPAVPQAFFGAALNMPWRSQGAFILQQMRHLQQWQGPLDHPLLNQVYRPDLYRQVAASLGFNAPAEDWRLEGNAGVNDAGSRFVDGQLFGVSKPLAAVQQ</sequence>
<dbReference type="PANTHER" id="PTHR30024">
    <property type="entry name" value="ALIPHATIC SULFONATES-BINDING PROTEIN-RELATED"/>
    <property type="match status" value="1"/>
</dbReference>
<evidence type="ECO:0000256" key="1">
    <source>
        <dbReference type="ARBA" id="ARBA00004308"/>
    </source>
</evidence>
<protein>
    <submittedName>
        <fullName evidence="6">ABC transporter substrate-binding protein</fullName>
    </submittedName>
</protein>
<dbReference type="EMBL" id="JAHRID010000001">
    <property type="protein sequence ID" value="MBV2127558.1"/>
    <property type="molecule type" value="Genomic_DNA"/>
</dbReference>
<dbReference type="InterPro" id="IPR044527">
    <property type="entry name" value="NrtA/CpmA_ABC-bd_dom"/>
</dbReference>
<keyword evidence="3" id="KW-1003">Cell membrane</keyword>
<dbReference type="Pfam" id="PF13379">
    <property type="entry name" value="NMT1_2"/>
    <property type="match status" value="1"/>
</dbReference>
<evidence type="ECO:0000256" key="5">
    <source>
        <dbReference type="ARBA" id="ARBA00023136"/>
    </source>
</evidence>
<keyword evidence="2" id="KW-0813">Transport</keyword>